<evidence type="ECO:0000313" key="3">
    <source>
        <dbReference type="Proteomes" id="UP000807469"/>
    </source>
</evidence>
<evidence type="ECO:0000256" key="1">
    <source>
        <dbReference type="SAM" id="SignalP"/>
    </source>
</evidence>
<keyword evidence="3" id="KW-1185">Reference proteome</keyword>
<feature type="chain" id="PRO_5040486882" evidence="1">
    <location>
        <begin position="16"/>
        <end position="70"/>
    </location>
</feature>
<accession>A0A9P5YNS7</accession>
<comment type="caution">
    <text evidence="2">The sequence shown here is derived from an EMBL/GenBank/DDBJ whole genome shotgun (WGS) entry which is preliminary data.</text>
</comment>
<protein>
    <submittedName>
        <fullName evidence="2">Uncharacterized protein</fullName>
    </submittedName>
</protein>
<name>A0A9P5YNS7_9AGAR</name>
<dbReference type="EMBL" id="MU155795">
    <property type="protein sequence ID" value="KAF9470960.1"/>
    <property type="molecule type" value="Genomic_DNA"/>
</dbReference>
<feature type="signal peptide" evidence="1">
    <location>
        <begin position="1"/>
        <end position="15"/>
    </location>
</feature>
<keyword evidence="1" id="KW-0732">Signal</keyword>
<evidence type="ECO:0000313" key="2">
    <source>
        <dbReference type="EMBL" id="KAF9470960.1"/>
    </source>
</evidence>
<sequence>MTISSTLSIVHASLSLFLFLDGSKRPSFITLFKTSTKSSEQINALFMGNNRLYFAMSPCYNLYDIVHKSL</sequence>
<organism evidence="2 3">
    <name type="scientific">Pholiota conissans</name>
    <dbReference type="NCBI Taxonomy" id="109636"/>
    <lineage>
        <taxon>Eukaryota</taxon>
        <taxon>Fungi</taxon>
        <taxon>Dikarya</taxon>
        <taxon>Basidiomycota</taxon>
        <taxon>Agaricomycotina</taxon>
        <taxon>Agaricomycetes</taxon>
        <taxon>Agaricomycetidae</taxon>
        <taxon>Agaricales</taxon>
        <taxon>Agaricineae</taxon>
        <taxon>Strophariaceae</taxon>
        <taxon>Pholiota</taxon>
    </lineage>
</organism>
<reference evidence="2" key="1">
    <citation type="submission" date="2020-11" db="EMBL/GenBank/DDBJ databases">
        <authorList>
            <consortium name="DOE Joint Genome Institute"/>
            <person name="Ahrendt S."/>
            <person name="Riley R."/>
            <person name="Andreopoulos W."/>
            <person name="Labutti K."/>
            <person name="Pangilinan J."/>
            <person name="Ruiz-Duenas F.J."/>
            <person name="Barrasa J.M."/>
            <person name="Sanchez-Garcia M."/>
            <person name="Camarero S."/>
            <person name="Miyauchi S."/>
            <person name="Serrano A."/>
            <person name="Linde D."/>
            <person name="Babiker R."/>
            <person name="Drula E."/>
            <person name="Ayuso-Fernandez I."/>
            <person name="Pacheco R."/>
            <person name="Padilla G."/>
            <person name="Ferreira P."/>
            <person name="Barriuso J."/>
            <person name="Kellner H."/>
            <person name="Castanera R."/>
            <person name="Alfaro M."/>
            <person name="Ramirez L."/>
            <person name="Pisabarro A.G."/>
            <person name="Kuo A."/>
            <person name="Tritt A."/>
            <person name="Lipzen A."/>
            <person name="He G."/>
            <person name="Yan M."/>
            <person name="Ng V."/>
            <person name="Cullen D."/>
            <person name="Martin F."/>
            <person name="Rosso M.-N."/>
            <person name="Henrissat B."/>
            <person name="Hibbett D."/>
            <person name="Martinez A.T."/>
            <person name="Grigoriev I.V."/>
        </authorList>
    </citation>
    <scope>NUCLEOTIDE SEQUENCE</scope>
    <source>
        <strain evidence="2">CIRM-BRFM 674</strain>
    </source>
</reference>
<dbReference type="AlphaFoldDB" id="A0A9P5YNS7"/>
<dbReference type="Proteomes" id="UP000807469">
    <property type="component" value="Unassembled WGS sequence"/>
</dbReference>
<gene>
    <name evidence="2" type="ORF">BDN70DRAFT_617255</name>
</gene>
<proteinExistence type="predicted"/>